<keyword evidence="3" id="KW-0804">Transcription</keyword>
<proteinExistence type="predicted"/>
<evidence type="ECO:0000259" key="6">
    <source>
        <dbReference type="PROSITE" id="PS50888"/>
    </source>
</evidence>
<dbReference type="PANTHER" id="PTHR12565:SF184">
    <property type="entry name" value="BHLH TRANSCRIPTION FACTOR"/>
    <property type="match status" value="1"/>
</dbReference>
<dbReference type="FunFam" id="4.10.280.10:FF:000002">
    <property type="entry name" value="Basic helix-loop-helix transcription factor"/>
    <property type="match status" value="1"/>
</dbReference>
<gene>
    <name evidence="7" type="ORF">GOP47_0000498</name>
</gene>
<evidence type="ECO:0000313" key="8">
    <source>
        <dbReference type="Proteomes" id="UP000886520"/>
    </source>
</evidence>
<organism evidence="7 8">
    <name type="scientific">Adiantum capillus-veneris</name>
    <name type="common">Maidenhair fern</name>
    <dbReference type="NCBI Taxonomy" id="13818"/>
    <lineage>
        <taxon>Eukaryota</taxon>
        <taxon>Viridiplantae</taxon>
        <taxon>Streptophyta</taxon>
        <taxon>Embryophyta</taxon>
        <taxon>Tracheophyta</taxon>
        <taxon>Polypodiopsida</taxon>
        <taxon>Polypodiidae</taxon>
        <taxon>Polypodiales</taxon>
        <taxon>Pteridineae</taxon>
        <taxon>Pteridaceae</taxon>
        <taxon>Vittarioideae</taxon>
        <taxon>Adiantum</taxon>
    </lineage>
</organism>
<dbReference type="GO" id="GO:0046983">
    <property type="term" value="F:protein dimerization activity"/>
    <property type="evidence" value="ECO:0007669"/>
    <property type="project" value="InterPro"/>
</dbReference>
<comment type="subcellular location">
    <subcellularLocation>
        <location evidence="1">Nucleus</location>
    </subcellularLocation>
</comment>
<dbReference type="SUPFAM" id="SSF47459">
    <property type="entry name" value="HLH, helix-loop-helix DNA-binding domain"/>
    <property type="match status" value="1"/>
</dbReference>
<dbReference type="InterPro" id="IPR024097">
    <property type="entry name" value="bHLH_ZIP_TF"/>
</dbReference>
<protein>
    <recommendedName>
        <fullName evidence="6">BHLH domain-containing protein</fullName>
    </recommendedName>
</protein>
<dbReference type="Pfam" id="PF00010">
    <property type="entry name" value="HLH"/>
    <property type="match status" value="1"/>
</dbReference>
<keyword evidence="8" id="KW-1185">Reference proteome</keyword>
<dbReference type="Gene3D" id="4.10.280.10">
    <property type="entry name" value="Helix-loop-helix DNA-binding domain"/>
    <property type="match status" value="1"/>
</dbReference>
<keyword evidence="4" id="KW-0539">Nucleus</keyword>
<dbReference type="CDD" id="cd18919">
    <property type="entry name" value="bHLH_AtBPE_like"/>
    <property type="match status" value="1"/>
</dbReference>
<comment type="caution">
    <text evidence="7">The sequence shown here is derived from an EMBL/GenBank/DDBJ whole genome shotgun (WGS) entry which is preliminary data.</text>
</comment>
<feature type="domain" description="BHLH" evidence="6">
    <location>
        <begin position="325"/>
        <end position="375"/>
    </location>
</feature>
<dbReference type="GO" id="GO:0005634">
    <property type="term" value="C:nucleus"/>
    <property type="evidence" value="ECO:0007669"/>
    <property type="project" value="UniProtKB-SubCell"/>
</dbReference>
<dbReference type="GO" id="GO:0003700">
    <property type="term" value="F:DNA-binding transcription factor activity"/>
    <property type="evidence" value="ECO:0007669"/>
    <property type="project" value="TreeGrafter"/>
</dbReference>
<evidence type="ECO:0000256" key="4">
    <source>
        <dbReference type="ARBA" id="ARBA00023242"/>
    </source>
</evidence>
<dbReference type="Proteomes" id="UP000886520">
    <property type="component" value="Chromosome 1"/>
</dbReference>
<dbReference type="PROSITE" id="PS50888">
    <property type="entry name" value="BHLH"/>
    <property type="match status" value="1"/>
</dbReference>
<dbReference type="InterPro" id="IPR011598">
    <property type="entry name" value="bHLH_dom"/>
</dbReference>
<keyword evidence="2" id="KW-0805">Transcription regulation</keyword>
<dbReference type="InterPro" id="IPR036638">
    <property type="entry name" value="HLH_DNA-bd_sf"/>
</dbReference>
<dbReference type="PANTHER" id="PTHR12565">
    <property type="entry name" value="STEROL REGULATORY ELEMENT-BINDING PROTEIN"/>
    <property type="match status" value="1"/>
</dbReference>
<name>A0A9D4VDF1_ADICA</name>
<dbReference type="OrthoDB" id="690068at2759"/>
<evidence type="ECO:0000256" key="5">
    <source>
        <dbReference type="SAM" id="MobiDB-lite"/>
    </source>
</evidence>
<feature type="compositionally biased region" description="Polar residues" evidence="5">
    <location>
        <begin position="267"/>
        <end position="288"/>
    </location>
</feature>
<evidence type="ECO:0000256" key="3">
    <source>
        <dbReference type="ARBA" id="ARBA00023163"/>
    </source>
</evidence>
<evidence type="ECO:0000256" key="2">
    <source>
        <dbReference type="ARBA" id="ARBA00023015"/>
    </source>
</evidence>
<dbReference type="EMBL" id="JABFUD020000001">
    <property type="protein sequence ID" value="KAI5084329.1"/>
    <property type="molecule type" value="Genomic_DNA"/>
</dbReference>
<accession>A0A9D4VDF1</accession>
<sequence length="434" mass="46811">MSMASMVQTCAPPNVDQHMEGSSAAFIFPGQLAFDCSPLLINTTDQSANSFTWQPTKISCSSPPLEGPFTPITSSSHAELHGDPHDDDTDYSLMHAIASGITYSDLLSLNANSQLSADLDMDYMPQAEQVQLGNSLRTLSMCSGGYGGIEQALQPAAAAPAENSQMQKACNYRDDVKLSHLTRTLTFPLASRARPASSIGGARAPLLLGGSDAQKPNHTINRGRFLDNRNTCRQIISSSAATTTTSCSGGQPADGQSKAKGVKSESFEMTPSQNQQEHSLPISTTKGAKQSRKRSAIVGSSITSVKTQCIETPPDVVHVRARRGQATDSHSLAERVRREKISQRMKVLQEIVPGCHKVLGKAMMLDEIINYVKSLQRQIEFLSMKLAAANHSGIASMIIDKGNYRSSNVEIFGDLSTSQHQLMQLEPLISSLMQ</sequence>
<evidence type="ECO:0000313" key="7">
    <source>
        <dbReference type="EMBL" id="KAI5084329.1"/>
    </source>
</evidence>
<dbReference type="AlphaFoldDB" id="A0A9D4VDF1"/>
<dbReference type="SMART" id="SM00353">
    <property type="entry name" value="HLH"/>
    <property type="match status" value="1"/>
</dbReference>
<reference evidence="7" key="1">
    <citation type="submission" date="2021-01" db="EMBL/GenBank/DDBJ databases">
        <title>Adiantum capillus-veneris genome.</title>
        <authorList>
            <person name="Fang Y."/>
            <person name="Liao Q."/>
        </authorList>
    </citation>
    <scope>NUCLEOTIDE SEQUENCE</scope>
    <source>
        <strain evidence="7">H3</strain>
        <tissue evidence="7">Leaf</tissue>
    </source>
</reference>
<evidence type="ECO:0000256" key="1">
    <source>
        <dbReference type="ARBA" id="ARBA00004123"/>
    </source>
</evidence>
<feature type="region of interest" description="Disordered" evidence="5">
    <location>
        <begin position="240"/>
        <end position="297"/>
    </location>
</feature>